<name>A0A1T4W230_9GAMM</name>
<evidence type="ECO:0000313" key="7">
    <source>
        <dbReference type="Proteomes" id="UP000190162"/>
    </source>
</evidence>
<proteinExistence type="inferred from homology"/>
<dbReference type="InterPro" id="IPR011057">
    <property type="entry name" value="Mss4-like_sf"/>
</dbReference>
<evidence type="ECO:0000256" key="3">
    <source>
        <dbReference type="ARBA" id="ARBA00022833"/>
    </source>
</evidence>
<protein>
    <submittedName>
        <fullName evidence="6">Glutathione-dependent formaldehyde-activating enzyme</fullName>
    </submittedName>
</protein>
<sequence>MVSIEIHGEIEKAIHCHCSMCRKAHGAQFASFGLVKSTSFVTSSKGEIGRYASSASVTRTFCKTCGSNIQWIDHGSDYNKGWVSFSLGLLEGTVCLRLRS</sequence>
<dbReference type="SUPFAM" id="SSF51316">
    <property type="entry name" value="Mss4-like"/>
    <property type="match status" value="1"/>
</dbReference>
<dbReference type="EMBL" id="FUXU01000143">
    <property type="protein sequence ID" value="SKA71306.1"/>
    <property type="molecule type" value="Genomic_DNA"/>
</dbReference>
<dbReference type="PROSITE" id="PS51891">
    <property type="entry name" value="CENP_V_GFA"/>
    <property type="match status" value="1"/>
</dbReference>
<evidence type="ECO:0000313" key="6">
    <source>
        <dbReference type="EMBL" id="SKA71306.1"/>
    </source>
</evidence>
<dbReference type="PANTHER" id="PTHR33337">
    <property type="entry name" value="GFA DOMAIN-CONTAINING PROTEIN"/>
    <property type="match status" value="1"/>
</dbReference>
<dbReference type="GO" id="GO:0046872">
    <property type="term" value="F:metal ion binding"/>
    <property type="evidence" value="ECO:0007669"/>
    <property type="project" value="UniProtKB-KW"/>
</dbReference>
<dbReference type="PANTHER" id="PTHR33337:SF40">
    <property type="entry name" value="CENP-V_GFA DOMAIN-CONTAINING PROTEIN-RELATED"/>
    <property type="match status" value="1"/>
</dbReference>
<keyword evidence="3" id="KW-0862">Zinc</keyword>
<dbReference type="Gene3D" id="3.90.1590.10">
    <property type="entry name" value="glutathione-dependent formaldehyde- activating enzyme (gfa)"/>
    <property type="match status" value="1"/>
</dbReference>
<accession>A0A1T4W230</accession>
<dbReference type="Proteomes" id="UP000190162">
    <property type="component" value="Unassembled WGS sequence"/>
</dbReference>
<evidence type="ECO:0000256" key="2">
    <source>
        <dbReference type="ARBA" id="ARBA00022723"/>
    </source>
</evidence>
<gene>
    <name evidence="6" type="ORF">SAMN02745132_04673</name>
</gene>
<dbReference type="AlphaFoldDB" id="A0A1T4W230"/>
<dbReference type="Pfam" id="PF04828">
    <property type="entry name" value="GFA"/>
    <property type="match status" value="1"/>
</dbReference>
<keyword evidence="2" id="KW-0479">Metal-binding</keyword>
<keyword evidence="7" id="KW-1185">Reference proteome</keyword>
<keyword evidence="4" id="KW-0456">Lyase</keyword>
<evidence type="ECO:0000256" key="4">
    <source>
        <dbReference type="ARBA" id="ARBA00023239"/>
    </source>
</evidence>
<comment type="similarity">
    <text evidence="1">Belongs to the Gfa family.</text>
</comment>
<dbReference type="InterPro" id="IPR006913">
    <property type="entry name" value="CENP-V/GFA"/>
</dbReference>
<dbReference type="GO" id="GO:0016846">
    <property type="term" value="F:carbon-sulfur lyase activity"/>
    <property type="evidence" value="ECO:0007669"/>
    <property type="project" value="InterPro"/>
</dbReference>
<organism evidence="6 7">
    <name type="scientific">Enterovibrio nigricans DSM 22720</name>
    <dbReference type="NCBI Taxonomy" id="1121868"/>
    <lineage>
        <taxon>Bacteria</taxon>
        <taxon>Pseudomonadati</taxon>
        <taxon>Pseudomonadota</taxon>
        <taxon>Gammaproteobacteria</taxon>
        <taxon>Vibrionales</taxon>
        <taxon>Vibrionaceae</taxon>
        <taxon>Enterovibrio</taxon>
    </lineage>
</organism>
<dbReference type="RefSeq" id="WP_078754673.1">
    <property type="nucleotide sequence ID" value="NZ_FUXU01000143.1"/>
</dbReference>
<evidence type="ECO:0000256" key="1">
    <source>
        <dbReference type="ARBA" id="ARBA00005495"/>
    </source>
</evidence>
<reference evidence="7" key="1">
    <citation type="submission" date="2017-02" db="EMBL/GenBank/DDBJ databases">
        <authorList>
            <person name="Varghese N."/>
            <person name="Submissions S."/>
        </authorList>
    </citation>
    <scope>NUCLEOTIDE SEQUENCE [LARGE SCALE GENOMIC DNA]</scope>
    <source>
        <strain evidence="7">DSM 22720</strain>
    </source>
</reference>
<dbReference type="OrthoDB" id="9786619at2"/>
<evidence type="ECO:0000259" key="5">
    <source>
        <dbReference type="PROSITE" id="PS51891"/>
    </source>
</evidence>
<feature type="domain" description="CENP-V/GFA" evidence="5">
    <location>
        <begin position="1"/>
        <end position="100"/>
    </location>
</feature>